<dbReference type="InterPro" id="IPR001296">
    <property type="entry name" value="Glyco_trans_1"/>
</dbReference>
<dbReference type="Proteomes" id="UP000525298">
    <property type="component" value="Unassembled WGS sequence"/>
</dbReference>
<dbReference type="Gene3D" id="3.40.50.2000">
    <property type="entry name" value="Glycogen Phosphorylase B"/>
    <property type="match status" value="2"/>
</dbReference>
<keyword evidence="3" id="KW-0328">Glycosyltransferase</keyword>
<dbReference type="EC" id="2.4.1.-" evidence="3"/>
<feature type="domain" description="Glycosyltransferase subfamily 4-like N-terminal" evidence="2">
    <location>
        <begin position="16"/>
        <end position="173"/>
    </location>
</feature>
<protein>
    <submittedName>
        <fullName evidence="3">Rhamnosyl/mannosyltransferase</fullName>
        <ecNumber evidence="3">2.4.1.-</ecNumber>
    </submittedName>
</protein>
<gene>
    <name evidence="3" type="ORF">HNR65_000323</name>
</gene>
<keyword evidence="3" id="KW-0808">Transferase</keyword>
<accession>A0A7W0C6E8</accession>
<dbReference type="AlphaFoldDB" id="A0A7W0C6E8"/>
<evidence type="ECO:0000259" key="2">
    <source>
        <dbReference type="Pfam" id="PF13439"/>
    </source>
</evidence>
<sequence length="370" mass="41284">MRITHVYKTYFPESQGGLEETIRQICAGTRALGAENRVLTLAPHGRDYRVEREEATVIRYRRDLDIASCGMSASALMAFRWEAREADIVHYHFPWPFADVMHFSGAVSAPTVLTYHSDVVRQQKLAALYRPLMLRFLKAMTRVVATSRNYFTTSPVLQSVSDRVEVIPIGLDEASYPVPDEAVLRRVQAEVGSGFFLFVGVLRYYKGLHFLLDAVANTNMRVVIAGIGPMEQELRARARELGLTNVIFLGYVSDSWKAALFRLCRAVVFPSHMRAEAFGLTLVEGAMFGRPLISSEMGTGTTYVNVHGESGLVVKPGDPNDLRAAMQRLSNDDELAGKLGAGARQRYERLFTGKSMANSYYNLYQHVLGG</sequence>
<dbReference type="EMBL" id="JACDUS010000001">
    <property type="protein sequence ID" value="MBA2880016.1"/>
    <property type="molecule type" value="Genomic_DNA"/>
</dbReference>
<dbReference type="Pfam" id="PF00534">
    <property type="entry name" value="Glycos_transf_1"/>
    <property type="match status" value="1"/>
</dbReference>
<organism evidence="3 4">
    <name type="scientific">Desulfosalsimonas propionicica</name>
    <dbReference type="NCBI Taxonomy" id="332175"/>
    <lineage>
        <taxon>Bacteria</taxon>
        <taxon>Pseudomonadati</taxon>
        <taxon>Thermodesulfobacteriota</taxon>
        <taxon>Desulfobacteria</taxon>
        <taxon>Desulfobacterales</taxon>
        <taxon>Desulfosalsimonadaceae</taxon>
        <taxon>Desulfosalsimonas</taxon>
    </lineage>
</organism>
<dbReference type="SUPFAM" id="SSF53756">
    <property type="entry name" value="UDP-Glycosyltransferase/glycogen phosphorylase"/>
    <property type="match status" value="1"/>
</dbReference>
<feature type="domain" description="Glycosyl transferase family 1" evidence="1">
    <location>
        <begin position="191"/>
        <end position="346"/>
    </location>
</feature>
<evidence type="ECO:0000313" key="4">
    <source>
        <dbReference type="Proteomes" id="UP000525298"/>
    </source>
</evidence>
<dbReference type="PANTHER" id="PTHR45947:SF3">
    <property type="entry name" value="SULFOQUINOVOSYL TRANSFERASE SQD2"/>
    <property type="match status" value="1"/>
</dbReference>
<keyword evidence="4" id="KW-1185">Reference proteome</keyword>
<dbReference type="InterPro" id="IPR028098">
    <property type="entry name" value="Glyco_trans_4-like_N"/>
</dbReference>
<dbReference type="RefSeq" id="WP_181549691.1">
    <property type="nucleotide sequence ID" value="NZ_JACDUS010000001.1"/>
</dbReference>
<proteinExistence type="predicted"/>
<dbReference type="PANTHER" id="PTHR45947">
    <property type="entry name" value="SULFOQUINOVOSYL TRANSFERASE SQD2"/>
    <property type="match status" value="1"/>
</dbReference>
<evidence type="ECO:0000259" key="1">
    <source>
        <dbReference type="Pfam" id="PF00534"/>
    </source>
</evidence>
<dbReference type="Pfam" id="PF13439">
    <property type="entry name" value="Glyco_transf_4"/>
    <property type="match status" value="1"/>
</dbReference>
<dbReference type="GO" id="GO:0016757">
    <property type="term" value="F:glycosyltransferase activity"/>
    <property type="evidence" value="ECO:0007669"/>
    <property type="project" value="UniProtKB-KW"/>
</dbReference>
<dbReference type="InterPro" id="IPR050194">
    <property type="entry name" value="Glycosyltransferase_grp1"/>
</dbReference>
<reference evidence="3 4" key="1">
    <citation type="submission" date="2020-07" db="EMBL/GenBank/DDBJ databases">
        <title>Genomic Encyclopedia of Type Strains, Phase IV (KMG-IV): sequencing the most valuable type-strain genomes for metagenomic binning, comparative biology and taxonomic classification.</title>
        <authorList>
            <person name="Goeker M."/>
        </authorList>
    </citation>
    <scope>NUCLEOTIDE SEQUENCE [LARGE SCALE GENOMIC DNA]</scope>
    <source>
        <strain evidence="3 4">DSM 17721</strain>
    </source>
</reference>
<comment type="caution">
    <text evidence="3">The sequence shown here is derived from an EMBL/GenBank/DDBJ whole genome shotgun (WGS) entry which is preliminary data.</text>
</comment>
<evidence type="ECO:0000313" key="3">
    <source>
        <dbReference type="EMBL" id="MBA2880016.1"/>
    </source>
</evidence>
<name>A0A7W0C6E8_9BACT</name>